<comment type="subcellular location">
    <subcellularLocation>
        <location evidence="10">Cytoplasm</location>
    </subcellularLocation>
</comment>
<evidence type="ECO:0000256" key="10">
    <source>
        <dbReference type="HAMAP-Rule" id="MF_00278"/>
    </source>
</evidence>
<evidence type="ECO:0000313" key="13">
    <source>
        <dbReference type="EMBL" id="BEP28583.1"/>
    </source>
</evidence>
<dbReference type="PANTHER" id="PTHR42701">
    <property type="entry name" value="IMIDAZOLE GLYCEROL PHOSPHATE SYNTHASE SUBUNIT HISH"/>
    <property type="match status" value="1"/>
</dbReference>
<gene>
    <name evidence="10 13" type="primary">hisH</name>
    <name evidence="13" type="ORF">HLPR_09140</name>
</gene>
<keyword evidence="10" id="KW-0963">Cytoplasm</keyword>
<dbReference type="CDD" id="cd01748">
    <property type="entry name" value="GATase1_IGP_Synthase"/>
    <property type="match status" value="1"/>
</dbReference>
<evidence type="ECO:0000313" key="14">
    <source>
        <dbReference type="Proteomes" id="UP001321786"/>
    </source>
</evidence>
<feature type="active site" evidence="10 11">
    <location>
        <position position="195"/>
    </location>
</feature>
<dbReference type="KEGG" id="hprf:HLPR_09140"/>
<comment type="subunit">
    <text evidence="2 10">Heterodimer of HisH and HisF.</text>
</comment>
<keyword evidence="3 10" id="KW-0028">Amino-acid biosynthesis</keyword>
<evidence type="ECO:0000259" key="12">
    <source>
        <dbReference type="Pfam" id="PF00117"/>
    </source>
</evidence>
<evidence type="ECO:0000256" key="1">
    <source>
        <dbReference type="ARBA" id="ARBA00005091"/>
    </source>
</evidence>
<dbReference type="InterPro" id="IPR029062">
    <property type="entry name" value="Class_I_gatase-like"/>
</dbReference>
<evidence type="ECO:0000256" key="3">
    <source>
        <dbReference type="ARBA" id="ARBA00022605"/>
    </source>
</evidence>
<keyword evidence="7 10" id="KW-0456">Lyase</keyword>
<dbReference type="Proteomes" id="UP001321786">
    <property type="component" value="Chromosome"/>
</dbReference>
<dbReference type="GO" id="GO:0005737">
    <property type="term" value="C:cytoplasm"/>
    <property type="evidence" value="ECO:0007669"/>
    <property type="project" value="UniProtKB-SubCell"/>
</dbReference>
<dbReference type="Pfam" id="PF00117">
    <property type="entry name" value="GATase"/>
    <property type="match status" value="1"/>
</dbReference>
<evidence type="ECO:0000256" key="2">
    <source>
        <dbReference type="ARBA" id="ARBA00011152"/>
    </source>
</evidence>
<dbReference type="InterPro" id="IPR010139">
    <property type="entry name" value="Imidazole-glycPsynth_HisH"/>
</dbReference>
<evidence type="ECO:0000256" key="11">
    <source>
        <dbReference type="PIRSR" id="PIRSR000495-1"/>
    </source>
</evidence>
<dbReference type="PANTHER" id="PTHR42701:SF1">
    <property type="entry name" value="IMIDAZOLE GLYCEROL PHOSPHATE SYNTHASE SUBUNIT HISH"/>
    <property type="match status" value="1"/>
</dbReference>
<dbReference type="PROSITE" id="PS51273">
    <property type="entry name" value="GATASE_TYPE_1"/>
    <property type="match status" value="1"/>
</dbReference>
<dbReference type="SUPFAM" id="SSF52317">
    <property type="entry name" value="Class I glutamine amidotransferase-like"/>
    <property type="match status" value="1"/>
</dbReference>
<comment type="function">
    <text evidence="10">IGPS catalyzes the conversion of PRFAR and glutamine to IGP, AICAR and glutamate. The HisH subunit catalyzes the hydrolysis of glutamine to glutamate and ammonia as part of the synthesis of IGP and AICAR. The resulting ammonia molecule is channeled to the active site of HisF.</text>
</comment>
<proteinExistence type="inferred from homology"/>
<feature type="active site" description="Nucleophile" evidence="10 11">
    <location>
        <position position="79"/>
    </location>
</feature>
<reference evidence="13 14" key="1">
    <citation type="submission" date="2023-08" db="EMBL/GenBank/DDBJ databases">
        <title>Helicovermis profunda gen. nov., sp. nov., a novel mesophilic, fermentative bacterium within the Bacillota from a deep-sea hydrothermal vent chimney.</title>
        <authorList>
            <person name="Miyazaki U."/>
            <person name="Mizutani D."/>
            <person name="Hashimoto Y."/>
            <person name="Tame A."/>
            <person name="Sawayama S."/>
            <person name="Miyazaki J."/>
            <person name="Takai K."/>
            <person name="Nakagawa S."/>
        </authorList>
    </citation>
    <scope>NUCLEOTIDE SEQUENCE [LARGE SCALE GENOMIC DNA]</scope>
    <source>
        <strain evidence="13 14">S502</strain>
    </source>
</reference>
<organism evidence="13 14">
    <name type="scientific">Helicovermis profundi</name>
    <dbReference type="NCBI Taxonomy" id="3065157"/>
    <lineage>
        <taxon>Bacteria</taxon>
        <taxon>Bacillati</taxon>
        <taxon>Bacillota</taxon>
        <taxon>Clostridia</taxon>
        <taxon>Helicovermis</taxon>
    </lineage>
</organism>
<dbReference type="GO" id="GO:0000105">
    <property type="term" value="P:L-histidine biosynthetic process"/>
    <property type="evidence" value="ECO:0007669"/>
    <property type="project" value="UniProtKB-UniRule"/>
</dbReference>
<evidence type="ECO:0000256" key="6">
    <source>
        <dbReference type="ARBA" id="ARBA00023102"/>
    </source>
</evidence>
<dbReference type="AlphaFoldDB" id="A0AAU9E2M8"/>
<dbReference type="InterPro" id="IPR017926">
    <property type="entry name" value="GATASE"/>
</dbReference>
<keyword evidence="14" id="KW-1185">Reference proteome</keyword>
<feature type="domain" description="Glutamine amidotransferase" evidence="12">
    <location>
        <begin position="26"/>
        <end position="203"/>
    </location>
</feature>
<dbReference type="EMBL" id="AP028654">
    <property type="protein sequence ID" value="BEP28583.1"/>
    <property type="molecule type" value="Genomic_DNA"/>
</dbReference>
<dbReference type="GO" id="GO:0004359">
    <property type="term" value="F:glutaminase activity"/>
    <property type="evidence" value="ECO:0007669"/>
    <property type="project" value="UniProtKB-EC"/>
</dbReference>
<dbReference type="EC" id="4.3.2.10" evidence="10"/>
<dbReference type="PIRSF" id="PIRSF000495">
    <property type="entry name" value="Amidotransf_hisH"/>
    <property type="match status" value="1"/>
</dbReference>
<keyword evidence="5 10" id="KW-0315">Glutamine amidotransferase</keyword>
<comment type="catalytic activity">
    <reaction evidence="9 10">
        <text>L-glutamine + H2O = L-glutamate + NH4(+)</text>
        <dbReference type="Rhea" id="RHEA:15889"/>
        <dbReference type="ChEBI" id="CHEBI:15377"/>
        <dbReference type="ChEBI" id="CHEBI:28938"/>
        <dbReference type="ChEBI" id="CHEBI:29985"/>
        <dbReference type="ChEBI" id="CHEBI:58359"/>
        <dbReference type="EC" id="3.5.1.2"/>
    </reaction>
</comment>
<keyword evidence="4 10" id="KW-0378">Hydrolase</keyword>
<sequence>MLVIIDYKVGNILNAYNFFKDLDKDIKISSDKEEIMAADIVVLPGVGAFEDAMISLKNTGLDKVIKSLAKENKTIIGICLGMQVLFDKSYENGEFEGLGLLKGEFIKFNFKDSTIKVPHMGWNILKNNSIGSVNELSNSNSLLTNDLEDKYAYFVHSYYLSNYNNEDLLLYANYNVKVPAMVRKNNIIGMQFHPEKSSDTGKLILNNLKKMLIKKE</sequence>
<dbReference type="NCBIfam" id="TIGR01855">
    <property type="entry name" value="IMP_synth_hisH"/>
    <property type="match status" value="1"/>
</dbReference>
<dbReference type="EC" id="3.5.1.2" evidence="10"/>
<dbReference type="GO" id="GO:0000107">
    <property type="term" value="F:imidazoleglycerol-phosphate synthase activity"/>
    <property type="evidence" value="ECO:0007669"/>
    <property type="project" value="UniProtKB-UniRule"/>
</dbReference>
<evidence type="ECO:0000256" key="9">
    <source>
        <dbReference type="ARBA" id="ARBA00049534"/>
    </source>
</evidence>
<comment type="pathway">
    <text evidence="1 10">Amino-acid biosynthesis; L-histidine biosynthesis; L-histidine from 5-phospho-alpha-D-ribose 1-diphosphate: step 5/9.</text>
</comment>
<evidence type="ECO:0000256" key="8">
    <source>
        <dbReference type="ARBA" id="ARBA00047838"/>
    </source>
</evidence>
<accession>A0AAU9E2M8</accession>
<dbReference type="GO" id="GO:0016829">
    <property type="term" value="F:lyase activity"/>
    <property type="evidence" value="ECO:0007669"/>
    <property type="project" value="UniProtKB-KW"/>
</dbReference>
<evidence type="ECO:0000256" key="4">
    <source>
        <dbReference type="ARBA" id="ARBA00022801"/>
    </source>
</evidence>
<comment type="catalytic activity">
    <reaction evidence="8 10">
        <text>5-[(5-phospho-1-deoxy-D-ribulos-1-ylimino)methylamino]-1-(5-phospho-beta-D-ribosyl)imidazole-4-carboxamide + L-glutamine = D-erythro-1-(imidazol-4-yl)glycerol 3-phosphate + 5-amino-1-(5-phospho-beta-D-ribosyl)imidazole-4-carboxamide + L-glutamate + H(+)</text>
        <dbReference type="Rhea" id="RHEA:24793"/>
        <dbReference type="ChEBI" id="CHEBI:15378"/>
        <dbReference type="ChEBI" id="CHEBI:29985"/>
        <dbReference type="ChEBI" id="CHEBI:58278"/>
        <dbReference type="ChEBI" id="CHEBI:58359"/>
        <dbReference type="ChEBI" id="CHEBI:58475"/>
        <dbReference type="ChEBI" id="CHEBI:58525"/>
        <dbReference type="EC" id="4.3.2.10"/>
    </reaction>
</comment>
<protein>
    <recommendedName>
        <fullName evidence="10">Imidazole glycerol phosphate synthase subunit HisH</fullName>
        <ecNumber evidence="10">4.3.2.10</ecNumber>
    </recommendedName>
    <alternativeName>
        <fullName evidence="10">IGP synthase glutaminase subunit</fullName>
        <ecNumber evidence="10">3.5.1.2</ecNumber>
    </alternativeName>
    <alternativeName>
        <fullName evidence="10">IGP synthase subunit HisH</fullName>
    </alternativeName>
    <alternativeName>
        <fullName evidence="10">ImGP synthase subunit HisH</fullName>
        <shortName evidence="10">IGPS subunit HisH</shortName>
    </alternativeName>
</protein>
<keyword evidence="6 10" id="KW-0368">Histidine biosynthesis</keyword>
<dbReference type="HAMAP" id="MF_00278">
    <property type="entry name" value="HisH"/>
    <property type="match status" value="1"/>
</dbReference>
<dbReference type="Gene3D" id="3.40.50.880">
    <property type="match status" value="1"/>
</dbReference>
<evidence type="ECO:0000256" key="5">
    <source>
        <dbReference type="ARBA" id="ARBA00022962"/>
    </source>
</evidence>
<feature type="active site" evidence="10 11">
    <location>
        <position position="193"/>
    </location>
</feature>
<dbReference type="RefSeq" id="WP_338536896.1">
    <property type="nucleotide sequence ID" value="NZ_AP028654.1"/>
</dbReference>
<evidence type="ECO:0000256" key="7">
    <source>
        <dbReference type="ARBA" id="ARBA00023239"/>
    </source>
</evidence>
<name>A0AAU9E2M8_9FIRM</name>